<evidence type="ECO:0000313" key="2">
    <source>
        <dbReference type="EMBL" id="CAG8775607.1"/>
    </source>
</evidence>
<protein>
    <submittedName>
        <fullName evidence="2">10773_t:CDS:1</fullName>
    </submittedName>
</protein>
<comment type="caution">
    <text evidence="2">The sequence shown here is derived from an EMBL/GenBank/DDBJ whole genome shotgun (WGS) entry which is preliminary data.</text>
</comment>
<feature type="non-terminal residue" evidence="2">
    <location>
        <position position="67"/>
    </location>
</feature>
<dbReference type="OrthoDB" id="2436710at2759"/>
<accession>A0A9N9JF26</accession>
<dbReference type="EMBL" id="CAJVPY010020438">
    <property type="protein sequence ID" value="CAG8775607.1"/>
    <property type="molecule type" value="Genomic_DNA"/>
</dbReference>
<proteinExistence type="predicted"/>
<evidence type="ECO:0000256" key="1">
    <source>
        <dbReference type="SAM" id="MobiDB-lite"/>
    </source>
</evidence>
<gene>
    <name evidence="2" type="ORF">DERYTH_LOCUS19132</name>
</gene>
<name>A0A9N9JF26_9GLOM</name>
<feature type="region of interest" description="Disordered" evidence="1">
    <location>
        <begin position="1"/>
        <end position="35"/>
    </location>
</feature>
<feature type="non-terminal residue" evidence="2">
    <location>
        <position position="1"/>
    </location>
</feature>
<keyword evidence="3" id="KW-1185">Reference proteome</keyword>
<evidence type="ECO:0000313" key="3">
    <source>
        <dbReference type="Proteomes" id="UP000789405"/>
    </source>
</evidence>
<dbReference type="Proteomes" id="UP000789405">
    <property type="component" value="Unassembled WGS sequence"/>
</dbReference>
<sequence>CKEHGLKCEFITPSSKRGPPKGVPKKNSQQELSNKSDTLIQTEEFNITPNYSPDIPNSFVRHQSIMP</sequence>
<dbReference type="AlphaFoldDB" id="A0A9N9JF26"/>
<feature type="region of interest" description="Disordered" evidence="1">
    <location>
        <begin position="47"/>
        <end position="67"/>
    </location>
</feature>
<reference evidence="2" key="1">
    <citation type="submission" date="2021-06" db="EMBL/GenBank/DDBJ databases">
        <authorList>
            <person name="Kallberg Y."/>
            <person name="Tangrot J."/>
            <person name="Rosling A."/>
        </authorList>
    </citation>
    <scope>NUCLEOTIDE SEQUENCE</scope>
    <source>
        <strain evidence="2">MA453B</strain>
    </source>
</reference>
<feature type="compositionally biased region" description="Polar residues" evidence="1">
    <location>
        <begin position="26"/>
        <end position="35"/>
    </location>
</feature>
<organism evidence="2 3">
    <name type="scientific">Dentiscutata erythropus</name>
    <dbReference type="NCBI Taxonomy" id="1348616"/>
    <lineage>
        <taxon>Eukaryota</taxon>
        <taxon>Fungi</taxon>
        <taxon>Fungi incertae sedis</taxon>
        <taxon>Mucoromycota</taxon>
        <taxon>Glomeromycotina</taxon>
        <taxon>Glomeromycetes</taxon>
        <taxon>Diversisporales</taxon>
        <taxon>Gigasporaceae</taxon>
        <taxon>Dentiscutata</taxon>
    </lineage>
</organism>